<dbReference type="InterPro" id="IPR004113">
    <property type="entry name" value="FAD-bd_oxidored_4_C"/>
</dbReference>
<comment type="cofactor">
    <cofactor evidence="2">
        <name>FAD</name>
        <dbReference type="ChEBI" id="CHEBI:57692"/>
    </cofactor>
</comment>
<dbReference type="InterPro" id="IPR016166">
    <property type="entry name" value="FAD-bd_PCMH"/>
</dbReference>
<organism evidence="15 16">
    <name type="scientific">Trametes cubensis</name>
    <dbReference type="NCBI Taxonomy" id="1111947"/>
    <lineage>
        <taxon>Eukaryota</taxon>
        <taxon>Fungi</taxon>
        <taxon>Dikarya</taxon>
        <taxon>Basidiomycota</taxon>
        <taxon>Agaricomycotina</taxon>
        <taxon>Agaricomycetes</taxon>
        <taxon>Polyporales</taxon>
        <taxon>Polyporaceae</taxon>
        <taxon>Trametes</taxon>
    </lineage>
</organism>
<dbReference type="InterPro" id="IPR036318">
    <property type="entry name" value="FAD-bd_PCMH-like_sf"/>
</dbReference>
<keyword evidence="5" id="KW-0285">Flavoprotein</keyword>
<dbReference type="InterPro" id="IPR035983">
    <property type="entry name" value="Hect_E3_ubiquitin_ligase"/>
</dbReference>
<dbReference type="Proteomes" id="UP001215151">
    <property type="component" value="Unassembled WGS sequence"/>
</dbReference>
<dbReference type="FunFam" id="3.30.70.2740:FF:000001">
    <property type="entry name" value="D-lactate dehydrogenase mitochondrial"/>
    <property type="match status" value="1"/>
</dbReference>
<evidence type="ECO:0000256" key="8">
    <source>
        <dbReference type="ARBA" id="ARBA00022827"/>
    </source>
</evidence>
<dbReference type="FunFam" id="3.30.2410.10:FF:000017">
    <property type="entry name" value="E3 ubiquitin-protein ligase UPL7"/>
    <property type="match status" value="1"/>
</dbReference>
<evidence type="ECO:0000256" key="5">
    <source>
        <dbReference type="ARBA" id="ARBA00022630"/>
    </source>
</evidence>
<dbReference type="GO" id="GO:0000209">
    <property type="term" value="P:protein polyubiquitination"/>
    <property type="evidence" value="ECO:0007669"/>
    <property type="project" value="InterPro"/>
</dbReference>
<keyword evidence="16" id="KW-1185">Reference proteome</keyword>
<evidence type="ECO:0000256" key="10">
    <source>
        <dbReference type="ARBA" id="ARBA00051436"/>
    </source>
</evidence>
<dbReference type="InterPro" id="IPR006094">
    <property type="entry name" value="Oxid_FAD_bind_N"/>
</dbReference>
<evidence type="ECO:0000256" key="9">
    <source>
        <dbReference type="ARBA" id="ARBA00023002"/>
    </source>
</evidence>
<dbReference type="FunFam" id="3.30.2160.10:FF:000002">
    <property type="entry name" value="Putative Ubiquitin-protein ligase E3C"/>
    <property type="match status" value="1"/>
</dbReference>
<dbReference type="GO" id="GO:0004458">
    <property type="term" value="F:D-lactate dehydrogenase (cytochrome) activity"/>
    <property type="evidence" value="ECO:0007669"/>
    <property type="project" value="UniProtKB-EC"/>
</dbReference>
<dbReference type="CDD" id="cd00078">
    <property type="entry name" value="HECTc"/>
    <property type="match status" value="1"/>
</dbReference>
<dbReference type="PANTHER" id="PTHR45700">
    <property type="entry name" value="UBIQUITIN-PROTEIN LIGASE E3C"/>
    <property type="match status" value="1"/>
</dbReference>
<dbReference type="Pfam" id="PF02913">
    <property type="entry name" value="FAD-oxidase_C"/>
    <property type="match status" value="1"/>
</dbReference>
<evidence type="ECO:0000259" key="13">
    <source>
        <dbReference type="PROSITE" id="PS50237"/>
    </source>
</evidence>
<dbReference type="Gene3D" id="3.30.2160.10">
    <property type="entry name" value="Hect, E3 ligase catalytic domain"/>
    <property type="match status" value="1"/>
</dbReference>
<evidence type="ECO:0000256" key="6">
    <source>
        <dbReference type="ARBA" id="ARBA00022679"/>
    </source>
</evidence>
<dbReference type="Gene3D" id="3.90.1750.10">
    <property type="entry name" value="Hect, E3 ligase catalytic domains"/>
    <property type="match status" value="1"/>
</dbReference>
<keyword evidence="7 11" id="KW-0833">Ubl conjugation pathway</keyword>
<reference evidence="15" key="1">
    <citation type="submission" date="2022-11" db="EMBL/GenBank/DDBJ databases">
        <title>Genome Sequence of Cubamyces cubensis.</title>
        <authorList>
            <person name="Buettner E."/>
        </authorList>
    </citation>
    <scope>NUCLEOTIDE SEQUENCE</scope>
    <source>
        <strain evidence="15">MPL-01</strain>
    </source>
</reference>
<dbReference type="GO" id="GO:0006511">
    <property type="term" value="P:ubiquitin-dependent protein catabolic process"/>
    <property type="evidence" value="ECO:0007669"/>
    <property type="project" value="TreeGrafter"/>
</dbReference>
<feature type="region of interest" description="Disordered" evidence="12">
    <location>
        <begin position="1"/>
        <end position="25"/>
    </location>
</feature>
<comment type="similarity">
    <text evidence="4">Belongs to the FAD-binding oxidoreductase/transferase type 4 family.</text>
</comment>
<evidence type="ECO:0000313" key="16">
    <source>
        <dbReference type="Proteomes" id="UP001215151"/>
    </source>
</evidence>
<accession>A0AAD7TSW8</accession>
<dbReference type="PROSITE" id="PS51387">
    <property type="entry name" value="FAD_PCMH"/>
    <property type="match status" value="1"/>
</dbReference>
<dbReference type="SUPFAM" id="SSF56204">
    <property type="entry name" value="Hect, E3 ligase catalytic domain"/>
    <property type="match status" value="1"/>
</dbReference>
<dbReference type="InterPro" id="IPR016169">
    <property type="entry name" value="FAD-bd_PCMH_sub2"/>
</dbReference>
<dbReference type="GO" id="GO:0061630">
    <property type="term" value="F:ubiquitin protein ligase activity"/>
    <property type="evidence" value="ECO:0007669"/>
    <property type="project" value="UniProtKB-EC"/>
</dbReference>
<dbReference type="CDD" id="cd23766">
    <property type="entry name" value="IQCG"/>
    <property type="match status" value="1"/>
</dbReference>
<dbReference type="InterPro" id="IPR044611">
    <property type="entry name" value="E3A/B/C-like"/>
</dbReference>
<sequence length="1608" mass="178938">MDIPLFGDSPNKRRREINLGGSHTATSHNDILQEAKLRRLQRNDLKRRQDSAIRIQHWWRGRMALNAVRQQLRHTYEQDITSLTGLRSLVLLGQDEDALGRWSSLVSSSRKDVLTQSDPSSVVLFQRLSLMLLKSISTDPRSQHAQAHLNVLTSLLSTNPQRVAIARFLVSHGFYSLLRNAVLQLPVPAKPSPILTLLATLLTAPLAHQAILAESLREMLCTILTVPLLPNRLLPAVGPFSTRLPLASFNLVPLDIVQSPELTSLESRIHLLANLIAFMPPRYSTLPPPAFATYLQLSAILMNSLPTHSLEPKENQPTSAQNWADADTDDEGEIEVTVVTSFEPRPSIPPLDERTRKRLQTLPSSDHISSLLRAGQSQTLLPGVISFCFALSTVWPTRRDKVLTTIMAYNKGGLMREIYRGYVRRSPLGRNDDFLEISSESLATFPRPTSLISVLEPEHAQQWPPVLLLADLYTQALLTMGDDEFFSSGNNPDAPRNPLTLDELTEFSRKLLNIAFSLYWREDSSSVQDGNVPGLGNVKWENVREKATKCLQALHARDSRRPFTPPDHWLMTSQLDMSSFIQAAIFEEQQLSQPENGRAAAMSKRQVAYLSPRLGVLNNIPFAIPFDVRVGIFRQFVLNDMRTRGFDAYRGRMMTTRVTIRRGNIAQDGFDRLGDVDLKAPIAITFIDQFGNEEAGIDGGGVFKEFLTNLCKEVFDTDRGLWLANKKNELYPAPHSYATEPHSLAWYRFVGRILGKALYEGILVDVAFAGFFLAKWLGKQSWLDDLASLDPELYQGLIFLKHYTGDPEELSLNFTVAEEEFGVTKTIDLIPNGSNIPVTRDNRLQYIYLVAHYRLTKQIKKQSAAFFDGLSEIIDPKWLRMFNQQELQILLGGVDTPIDLDDLRAHTQYGGLYDDHEQTIEIFWSVVKTFNQDERRKLLRFVTSCSRPPLLGFKELNPNFAIRDATGDENRLPTASTCVNLLKLPRYKNPKVLREKLLQAINSNAGQELTCTSQRSYTLVVPSLRSTTISSWVAMQLAKPQVSRAVLAAQTRPLLRASSATRLPTVVPGAYRRAYSSAAPEPRPQKSSGSNASLAFAVGSVLSGALGYYLATSSSDDDTQRTGANVELNSSYGSPEDFKKAIDELRQTFPEDGVVTTDAEDLETHGFSENDYHPSSHPSVVVFPSSTEDVVKIVKIAVKYKMPVIPYSGATSLEGHFRAPAVGGICVDLSKMDRIIEIHEADSDVVCQPGLRWMDLNDELRKKGIPLFFPLDPAPGATIGGMLSTGCSGTNAVRYGTAKAEWFLNATVVLPSGEVIKTRRRARKSSAGFDTTKLFIGAEGTLGIVTEVTIRLAPLLPTNVAVVQFPNVRNATEAVIEVVNAGVGIQCVELCDDQFMRATNIYGMSTRKWPEKDSLFFKFQGPTQRSLKETADIVKKITEKHDGSGFSLARSEKEAHDLWMDRKNALYSSLAILPGARGWSTDVCVPVSRLPDLVYGTKQDLEEHGLLSTIVGHVGDGNFHALILFRNDEELEKAHAAVDRMVKRALALDGTCTGEHGVGMGKRDYLYEELGEGTVELMKTIKKAVDPLNLFNPGKLYPDKPPNTKREH</sequence>
<dbReference type="FunFam" id="3.30.465.10:FF:000014">
    <property type="entry name" value="D-lactate dehydrogenase (Cytochrome), putative"/>
    <property type="match status" value="1"/>
</dbReference>
<dbReference type="PANTHER" id="PTHR45700:SF2">
    <property type="entry name" value="UBIQUITIN-PROTEIN LIGASE E3C"/>
    <property type="match status" value="1"/>
</dbReference>
<feature type="domain" description="HECT" evidence="13">
    <location>
        <begin position="674"/>
        <end position="1010"/>
    </location>
</feature>
<evidence type="ECO:0000256" key="11">
    <source>
        <dbReference type="PROSITE-ProRule" id="PRU00104"/>
    </source>
</evidence>
<dbReference type="InterPro" id="IPR016171">
    <property type="entry name" value="Vanillyl_alc_oxidase_C-sub2"/>
</dbReference>
<dbReference type="SMART" id="SM00119">
    <property type="entry name" value="HECTc"/>
    <property type="match status" value="1"/>
</dbReference>
<keyword evidence="6" id="KW-0808">Transferase</keyword>
<dbReference type="Gene3D" id="3.30.465.10">
    <property type="match status" value="1"/>
</dbReference>
<keyword evidence="9" id="KW-0560">Oxidoreductase</keyword>
<feature type="domain" description="FAD-binding PCMH-type" evidence="14">
    <location>
        <begin position="1174"/>
        <end position="1355"/>
    </location>
</feature>
<evidence type="ECO:0000313" key="15">
    <source>
        <dbReference type="EMBL" id="KAJ8481412.1"/>
    </source>
</evidence>
<dbReference type="SUPFAM" id="SSF55103">
    <property type="entry name" value="FAD-linked oxidases, C-terminal domain"/>
    <property type="match status" value="1"/>
</dbReference>
<feature type="active site" description="Glycyl thioester intermediate" evidence="11">
    <location>
        <position position="978"/>
    </location>
</feature>
<evidence type="ECO:0000256" key="1">
    <source>
        <dbReference type="ARBA" id="ARBA00000885"/>
    </source>
</evidence>
<dbReference type="Gene3D" id="1.10.45.10">
    <property type="entry name" value="Vanillyl-alcohol Oxidase, Chain A, domain 4"/>
    <property type="match status" value="1"/>
</dbReference>
<comment type="catalytic activity">
    <reaction evidence="10">
        <text>(R)-lactate + 2 Fe(III)-[cytochrome c] = 2 Fe(II)-[cytochrome c] + pyruvate + 2 H(+)</text>
        <dbReference type="Rhea" id="RHEA:13521"/>
        <dbReference type="Rhea" id="RHEA-COMP:10350"/>
        <dbReference type="Rhea" id="RHEA-COMP:14399"/>
        <dbReference type="ChEBI" id="CHEBI:15361"/>
        <dbReference type="ChEBI" id="CHEBI:15378"/>
        <dbReference type="ChEBI" id="CHEBI:16004"/>
        <dbReference type="ChEBI" id="CHEBI:29033"/>
        <dbReference type="ChEBI" id="CHEBI:29034"/>
        <dbReference type="EC" id="1.1.2.4"/>
    </reaction>
</comment>
<keyword evidence="8" id="KW-0274">FAD</keyword>
<evidence type="ECO:0000256" key="7">
    <source>
        <dbReference type="ARBA" id="ARBA00022786"/>
    </source>
</evidence>
<dbReference type="InterPro" id="IPR000569">
    <property type="entry name" value="HECT_dom"/>
</dbReference>
<dbReference type="PROSITE" id="PS50237">
    <property type="entry name" value="HECT"/>
    <property type="match status" value="1"/>
</dbReference>
<name>A0AAD7TSW8_9APHY</name>
<evidence type="ECO:0000256" key="2">
    <source>
        <dbReference type="ARBA" id="ARBA00001974"/>
    </source>
</evidence>
<dbReference type="EMBL" id="JAPEVG010000137">
    <property type="protein sequence ID" value="KAJ8481412.1"/>
    <property type="molecule type" value="Genomic_DNA"/>
</dbReference>
<dbReference type="PROSITE" id="PS50096">
    <property type="entry name" value="IQ"/>
    <property type="match status" value="1"/>
</dbReference>
<protein>
    <submittedName>
        <fullName evidence="15">Uncharacterized protein</fullName>
    </submittedName>
</protein>
<dbReference type="InterPro" id="IPR016164">
    <property type="entry name" value="FAD-linked_Oxase-like_C"/>
</dbReference>
<evidence type="ECO:0000259" key="14">
    <source>
        <dbReference type="PROSITE" id="PS51387"/>
    </source>
</evidence>
<comment type="catalytic activity">
    <reaction evidence="1">
        <text>S-ubiquitinyl-[E2 ubiquitin-conjugating enzyme]-L-cysteine + [acceptor protein]-L-lysine = [E2 ubiquitin-conjugating enzyme]-L-cysteine + N(6)-ubiquitinyl-[acceptor protein]-L-lysine.</text>
        <dbReference type="EC" id="2.3.2.26"/>
    </reaction>
</comment>
<evidence type="ECO:0000256" key="4">
    <source>
        <dbReference type="ARBA" id="ARBA00008000"/>
    </source>
</evidence>
<dbReference type="FunFam" id="1.10.45.10:FF:000001">
    <property type="entry name" value="D-lactate dehydrogenase mitochondrial"/>
    <property type="match status" value="1"/>
</dbReference>
<dbReference type="GO" id="GO:0071949">
    <property type="term" value="F:FAD binding"/>
    <property type="evidence" value="ECO:0007669"/>
    <property type="project" value="InterPro"/>
</dbReference>
<dbReference type="Gene3D" id="3.30.2410.10">
    <property type="entry name" value="Hect, E3 ligase catalytic domain"/>
    <property type="match status" value="1"/>
</dbReference>
<proteinExistence type="inferred from homology"/>
<dbReference type="Gene3D" id="3.30.70.2740">
    <property type="match status" value="1"/>
</dbReference>
<comment type="pathway">
    <text evidence="3">Protein modification; protein ubiquitination.</text>
</comment>
<gene>
    <name evidence="15" type="ORF">ONZ51_g6000</name>
</gene>
<comment type="caution">
    <text evidence="15">The sequence shown here is derived from an EMBL/GenBank/DDBJ whole genome shotgun (WGS) entry which is preliminary data.</text>
</comment>
<evidence type="ECO:0000256" key="12">
    <source>
        <dbReference type="SAM" id="MobiDB-lite"/>
    </source>
</evidence>
<dbReference type="Pfam" id="PF00632">
    <property type="entry name" value="HECT"/>
    <property type="match status" value="1"/>
</dbReference>
<dbReference type="SUPFAM" id="SSF56176">
    <property type="entry name" value="FAD-binding/transporter-associated domain-like"/>
    <property type="match status" value="1"/>
</dbReference>
<evidence type="ECO:0000256" key="3">
    <source>
        <dbReference type="ARBA" id="ARBA00004906"/>
    </source>
</evidence>
<dbReference type="Pfam" id="PF01565">
    <property type="entry name" value="FAD_binding_4"/>
    <property type="match status" value="1"/>
</dbReference>